<dbReference type="AlphaFoldDB" id="A0A6G4VIQ3"/>
<accession>A0A6G4VIQ3</accession>
<keyword evidence="2" id="KW-0560">Oxidoreductase</keyword>
<comment type="caution">
    <text evidence="3">The sequence shown here is derived from an EMBL/GenBank/DDBJ whole genome shotgun (WGS) entry which is preliminary data.</text>
</comment>
<dbReference type="SUPFAM" id="SSF51735">
    <property type="entry name" value="NAD(P)-binding Rossmann-fold domains"/>
    <property type="match status" value="1"/>
</dbReference>
<name>A0A6G4VIQ3_9ACTN</name>
<dbReference type="InterPro" id="IPR002347">
    <property type="entry name" value="SDR_fam"/>
</dbReference>
<dbReference type="GO" id="GO:0016616">
    <property type="term" value="F:oxidoreductase activity, acting on the CH-OH group of donors, NAD or NADP as acceptor"/>
    <property type="evidence" value="ECO:0007669"/>
    <property type="project" value="TreeGrafter"/>
</dbReference>
<comment type="similarity">
    <text evidence="1">Belongs to the short-chain dehydrogenases/reductases (SDR) family.</text>
</comment>
<keyword evidence="4" id="KW-1185">Reference proteome</keyword>
<evidence type="ECO:0000256" key="2">
    <source>
        <dbReference type="ARBA" id="ARBA00023002"/>
    </source>
</evidence>
<dbReference type="InterPro" id="IPR036291">
    <property type="entry name" value="NAD(P)-bd_dom_sf"/>
</dbReference>
<dbReference type="GO" id="GO:0048038">
    <property type="term" value="F:quinone binding"/>
    <property type="evidence" value="ECO:0007669"/>
    <property type="project" value="TreeGrafter"/>
</dbReference>
<dbReference type="Proteomes" id="UP000472335">
    <property type="component" value="Unassembled WGS sequence"/>
</dbReference>
<dbReference type="Gene3D" id="3.40.50.720">
    <property type="entry name" value="NAD(P)-binding Rossmann-like Domain"/>
    <property type="match status" value="1"/>
</dbReference>
<evidence type="ECO:0000256" key="1">
    <source>
        <dbReference type="ARBA" id="ARBA00006484"/>
    </source>
</evidence>
<dbReference type="PRINTS" id="PR00081">
    <property type="entry name" value="GDHRDH"/>
</dbReference>
<protein>
    <submittedName>
        <fullName evidence="3">SDR family oxidoreductase</fullName>
    </submittedName>
</protein>
<gene>
    <name evidence="3" type="ORF">G5C60_40385</name>
</gene>
<dbReference type="Pfam" id="PF00106">
    <property type="entry name" value="adh_short"/>
    <property type="match status" value="1"/>
</dbReference>
<evidence type="ECO:0000313" key="4">
    <source>
        <dbReference type="Proteomes" id="UP000472335"/>
    </source>
</evidence>
<dbReference type="PANTHER" id="PTHR42760:SF133">
    <property type="entry name" value="3-OXOACYL-[ACYL-CARRIER-PROTEIN] REDUCTASE"/>
    <property type="match status" value="1"/>
</dbReference>
<dbReference type="InterPro" id="IPR020904">
    <property type="entry name" value="Sc_DH/Rdtase_CS"/>
</dbReference>
<sequence length="267" mass="28472">MTDRRSLRGQALVIGGSRGLGAAIASALAAEGRPTTVAARDSGQLERCRKQAAENGIELSTAQVDTVCPDSLRRLFEDLSHRGELGVCVMAAGRNLSRRLLRPPREPGGAWEVHGVEEWRETVELNLTGTFLAGREAALSMARSGTPGVLVPIVSCTWQGSWGQSAYAAAKAAVVSLTRSWALELGEFGIRAVAVAPGVVDGAALREKCERLPSHARYMERLRQQVPLRRFAAEQEVADAVLHAVANQYLTGTVLEVAGGGFPARIP</sequence>
<dbReference type="PROSITE" id="PS00061">
    <property type="entry name" value="ADH_SHORT"/>
    <property type="match status" value="1"/>
</dbReference>
<proteinExistence type="inferred from homology"/>
<dbReference type="EMBL" id="JAAKZY010000205">
    <property type="protein sequence ID" value="NGO13690.1"/>
    <property type="molecule type" value="Genomic_DNA"/>
</dbReference>
<organism evidence="3 4">
    <name type="scientific">Streptomyces scabichelini</name>
    <dbReference type="NCBI Taxonomy" id="2711217"/>
    <lineage>
        <taxon>Bacteria</taxon>
        <taxon>Bacillati</taxon>
        <taxon>Actinomycetota</taxon>
        <taxon>Actinomycetes</taxon>
        <taxon>Kitasatosporales</taxon>
        <taxon>Streptomycetaceae</taxon>
        <taxon>Streptomyces</taxon>
    </lineage>
</organism>
<dbReference type="RefSeq" id="WP_165267354.1">
    <property type="nucleotide sequence ID" value="NZ_JAAKZY010000205.1"/>
</dbReference>
<dbReference type="GO" id="GO:0006633">
    <property type="term" value="P:fatty acid biosynthetic process"/>
    <property type="evidence" value="ECO:0007669"/>
    <property type="project" value="TreeGrafter"/>
</dbReference>
<evidence type="ECO:0000313" key="3">
    <source>
        <dbReference type="EMBL" id="NGO13690.1"/>
    </source>
</evidence>
<dbReference type="PANTHER" id="PTHR42760">
    <property type="entry name" value="SHORT-CHAIN DEHYDROGENASES/REDUCTASES FAMILY MEMBER"/>
    <property type="match status" value="1"/>
</dbReference>
<reference evidence="3 4" key="1">
    <citation type="submission" date="2020-02" db="EMBL/GenBank/DDBJ databases">
        <title>Whole-genome analyses of novel actinobacteria.</title>
        <authorList>
            <person name="Sahin N."/>
            <person name="Gencbay T."/>
        </authorList>
    </citation>
    <scope>NUCLEOTIDE SEQUENCE [LARGE SCALE GENOMIC DNA]</scope>
    <source>
        <strain evidence="3 4">HC44</strain>
    </source>
</reference>